<dbReference type="Gene3D" id="2.40.50.1020">
    <property type="entry name" value="LytTr DNA-binding domain"/>
    <property type="match status" value="1"/>
</dbReference>
<dbReference type="InterPro" id="IPR007492">
    <property type="entry name" value="LytTR_DNA-bd_dom"/>
</dbReference>
<evidence type="ECO:0000259" key="1">
    <source>
        <dbReference type="PROSITE" id="PS50930"/>
    </source>
</evidence>
<feature type="domain" description="HTH LytTR-type" evidence="1">
    <location>
        <begin position="1"/>
        <end position="100"/>
    </location>
</feature>
<keyword evidence="3" id="KW-1185">Reference proteome</keyword>
<sequence>MRHSALGNQAGRITHLIGEGNYTRIYFTDAPTLLISRTLSYCTAQLPHFVRLHRMCAANPDYINEIRPIPNKRGEALIAGAWLPVSNRRLPDAIRQLKAIKSKAV</sequence>
<proteinExistence type="predicted"/>
<accession>A0A2K8Z9M1</accession>
<dbReference type="GO" id="GO:0003677">
    <property type="term" value="F:DNA binding"/>
    <property type="evidence" value="ECO:0007669"/>
    <property type="project" value="InterPro"/>
</dbReference>
<dbReference type="RefSeq" id="WP_100993097.1">
    <property type="nucleotide sequence ID" value="NZ_CP025096.1"/>
</dbReference>
<dbReference type="AlphaFoldDB" id="A0A2K8Z9M1"/>
<organism evidence="2 3">
    <name type="scientific">Spirosoma pollinicola</name>
    <dbReference type="NCBI Taxonomy" id="2057025"/>
    <lineage>
        <taxon>Bacteria</taxon>
        <taxon>Pseudomonadati</taxon>
        <taxon>Bacteroidota</taxon>
        <taxon>Cytophagia</taxon>
        <taxon>Cytophagales</taxon>
        <taxon>Cytophagaceae</taxon>
        <taxon>Spirosoma</taxon>
    </lineage>
</organism>
<gene>
    <name evidence="2" type="ORF">CWM47_34735</name>
</gene>
<name>A0A2K8Z9M1_9BACT</name>
<evidence type="ECO:0000313" key="2">
    <source>
        <dbReference type="EMBL" id="AUD06557.1"/>
    </source>
</evidence>
<dbReference type="KEGG" id="spir:CWM47_34735"/>
<reference evidence="2 3" key="1">
    <citation type="submission" date="2017-11" db="EMBL/GenBank/DDBJ databases">
        <title>Taxonomic description and genome sequences of Spirosoma HA7 sp. nov., isolated from pollen microhabitat of Corylus avellana.</title>
        <authorList>
            <person name="Ambika Manirajan B."/>
            <person name="Suarez C."/>
            <person name="Ratering S."/>
            <person name="Geissler-Plaum R."/>
            <person name="Cardinale M."/>
            <person name="Sylvia S."/>
        </authorList>
    </citation>
    <scope>NUCLEOTIDE SEQUENCE [LARGE SCALE GENOMIC DNA]</scope>
    <source>
        <strain evidence="2 3">HA7</strain>
    </source>
</reference>
<dbReference type="PROSITE" id="PS50930">
    <property type="entry name" value="HTH_LYTTR"/>
    <property type="match status" value="1"/>
</dbReference>
<dbReference type="EMBL" id="CP025096">
    <property type="protein sequence ID" value="AUD06557.1"/>
    <property type="molecule type" value="Genomic_DNA"/>
</dbReference>
<protein>
    <recommendedName>
        <fullName evidence="1">HTH LytTR-type domain-containing protein</fullName>
    </recommendedName>
</protein>
<dbReference type="SMART" id="SM00850">
    <property type="entry name" value="LytTR"/>
    <property type="match status" value="1"/>
</dbReference>
<dbReference type="Pfam" id="PF04397">
    <property type="entry name" value="LytTR"/>
    <property type="match status" value="1"/>
</dbReference>
<dbReference type="OrthoDB" id="962388at2"/>
<dbReference type="Proteomes" id="UP000232883">
    <property type="component" value="Chromosome"/>
</dbReference>
<evidence type="ECO:0000313" key="3">
    <source>
        <dbReference type="Proteomes" id="UP000232883"/>
    </source>
</evidence>